<organism evidence="1 2">
    <name type="scientific">Streptacidiphilus jiangxiensis</name>
    <dbReference type="NCBI Taxonomy" id="235985"/>
    <lineage>
        <taxon>Bacteria</taxon>
        <taxon>Bacillati</taxon>
        <taxon>Actinomycetota</taxon>
        <taxon>Actinomycetes</taxon>
        <taxon>Kitasatosporales</taxon>
        <taxon>Streptomycetaceae</taxon>
        <taxon>Streptacidiphilus</taxon>
    </lineage>
</organism>
<gene>
    <name evidence="1" type="ORF">SAMN05414137_10236</name>
</gene>
<evidence type="ECO:0000313" key="1">
    <source>
        <dbReference type="EMBL" id="SEK44074.1"/>
    </source>
</evidence>
<keyword evidence="2" id="KW-1185">Reference proteome</keyword>
<dbReference type="EMBL" id="FOAZ01000002">
    <property type="protein sequence ID" value="SEK44074.1"/>
    <property type="molecule type" value="Genomic_DNA"/>
</dbReference>
<reference evidence="2" key="1">
    <citation type="submission" date="2016-10" db="EMBL/GenBank/DDBJ databases">
        <authorList>
            <person name="Varghese N."/>
        </authorList>
    </citation>
    <scope>NUCLEOTIDE SEQUENCE [LARGE SCALE GENOMIC DNA]</scope>
    <source>
        <strain evidence="2">DSM 45096 / BCRC 16803 / CGMCC 4.1857 / CIP 109030 / JCM 12277 / KCTC 19219 / NBRC 100920 / 33214</strain>
    </source>
</reference>
<dbReference type="STRING" id="235985.SAMN05414137_10236"/>
<accession>A0A1H7H186</accession>
<protein>
    <submittedName>
        <fullName evidence="1">Uncharacterized protein</fullName>
    </submittedName>
</protein>
<proteinExistence type="predicted"/>
<dbReference type="Proteomes" id="UP000183015">
    <property type="component" value="Unassembled WGS sequence"/>
</dbReference>
<sequence>MPTPQTIPLVVLPQPTEAPGAAANADDEALALMQHLLRFGYLRAARRQGDGSWRIRVRDTSPLLAVPDAHAALDYAVVMLSLFHGYGFEPPAVVA</sequence>
<dbReference type="AlphaFoldDB" id="A0A1H7H186"/>
<evidence type="ECO:0000313" key="2">
    <source>
        <dbReference type="Proteomes" id="UP000183015"/>
    </source>
</evidence>
<name>A0A1H7H186_STRJI</name>